<dbReference type="Pfam" id="PF16242">
    <property type="entry name" value="Pyrid_ox_like"/>
    <property type="match status" value="1"/>
</dbReference>
<evidence type="ECO:0000313" key="2">
    <source>
        <dbReference type="EMBL" id="RXF67950.1"/>
    </source>
</evidence>
<reference evidence="2 3" key="1">
    <citation type="submission" date="2018-12" db="EMBL/GenBank/DDBJ databases">
        <title>bacterium Hansschlegelia zhihuaiae S113.</title>
        <authorList>
            <person name="He J."/>
        </authorList>
    </citation>
    <scope>NUCLEOTIDE SEQUENCE [LARGE SCALE GENOMIC DNA]</scope>
    <source>
        <strain evidence="2 3">S 113</strain>
    </source>
</reference>
<sequence length="165" mass="18203">MAAHEDTTRVYDLAENIGVCMLVSKAGAALRARPMHAKVDRETDVITFLTDARHHKDDEIAADPDVCLAFAKPGSQNYVSISGVAEVLNDRAAIKDRFNEMAKVWFPEGADDPNVRLLVVRPQSAEYWDGKTNPITVAFEIVKARMSSERPDMGDNRKVAMGGRS</sequence>
<dbReference type="RefSeq" id="WP_128779360.1">
    <property type="nucleotide sequence ID" value="NZ_RYFI01000029.1"/>
</dbReference>
<dbReference type="AlphaFoldDB" id="A0A4Q0M4P9"/>
<feature type="domain" description="General stress protein FMN-binding split barrel" evidence="1">
    <location>
        <begin position="6"/>
        <end position="152"/>
    </location>
</feature>
<evidence type="ECO:0000313" key="3">
    <source>
        <dbReference type="Proteomes" id="UP000289708"/>
    </source>
</evidence>
<gene>
    <name evidence="2" type="ORF">EK403_20715</name>
</gene>
<dbReference type="OrthoDB" id="1432662at2"/>
<dbReference type="Gene3D" id="2.30.110.10">
    <property type="entry name" value="Electron Transport, Fmn-binding Protein, Chain A"/>
    <property type="match status" value="1"/>
</dbReference>
<dbReference type="EMBL" id="RYFI01000029">
    <property type="protein sequence ID" value="RXF67950.1"/>
    <property type="molecule type" value="Genomic_DNA"/>
</dbReference>
<dbReference type="InterPro" id="IPR012349">
    <property type="entry name" value="Split_barrel_FMN-bd"/>
</dbReference>
<dbReference type="PANTHER" id="PTHR34818">
    <property type="entry name" value="PROTEIN BLI-3"/>
    <property type="match status" value="1"/>
</dbReference>
<evidence type="ECO:0000259" key="1">
    <source>
        <dbReference type="Pfam" id="PF16242"/>
    </source>
</evidence>
<dbReference type="Proteomes" id="UP000289708">
    <property type="component" value="Unassembled WGS sequence"/>
</dbReference>
<keyword evidence="3" id="KW-1185">Reference proteome</keyword>
<dbReference type="InterPro" id="IPR052917">
    <property type="entry name" value="Stress-Dev_Protein"/>
</dbReference>
<accession>A0A4Q0M4P9</accession>
<proteinExistence type="predicted"/>
<name>A0A4Q0M4P9_9HYPH</name>
<protein>
    <submittedName>
        <fullName evidence="2">General stress protein</fullName>
    </submittedName>
</protein>
<comment type="caution">
    <text evidence="2">The sequence shown here is derived from an EMBL/GenBank/DDBJ whole genome shotgun (WGS) entry which is preliminary data.</text>
</comment>
<dbReference type="PANTHER" id="PTHR34818:SF1">
    <property type="entry name" value="PROTEIN BLI-3"/>
    <property type="match status" value="1"/>
</dbReference>
<dbReference type="SUPFAM" id="SSF50475">
    <property type="entry name" value="FMN-binding split barrel"/>
    <property type="match status" value="1"/>
</dbReference>
<dbReference type="InterPro" id="IPR038725">
    <property type="entry name" value="YdaG_split_barrel_FMN-bd"/>
</dbReference>
<organism evidence="2 3">
    <name type="scientific">Hansschlegelia zhihuaiae</name>
    <dbReference type="NCBI Taxonomy" id="405005"/>
    <lineage>
        <taxon>Bacteria</taxon>
        <taxon>Pseudomonadati</taxon>
        <taxon>Pseudomonadota</taxon>
        <taxon>Alphaproteobacteria</taxon>
        <taxon>Hyphomicrobiales</taxon>
        <taxon>Methylopilaceae</taxon>
        <taxon>Hansschlegelia</taxon>
    </lineage>
</organism>